<accession>A0ABP2IBB6</accession>
<dbReference type="PANTHER" id="PTHR48075">
    <property type="entry name" value="3-HYDROXYACYL-COA DEHYDROGENASE FAMILY PROTEIN"/>
    <property type="match status" value="1"/>
</dbReference>
<evidence type="ECO:0000259" key="5">
    <source>
        <dbReference type="Pfam" id="PF00725"/>
    </source>
</evidence>
<feature type="domain" description="3-hydroxyacyl-CoA dehydrogenase C-terminal" evidence="5">
    <location>
        <begin position="186"/>
        <end position="279"/>
    </location>
</feature>
<proteinExistence type="inferred from homology"/>
<reference evidence="7 8" key="1">
    <citation type="submission" date="2010-04" db="EMBL/GenBank/DDBJ databases">
        <authorList>
            <person name="Weinstock G."/>
            <person name="Sodergren E."/>
            <person name="Clifton S."/>
            <person name="Fulton L."/>
            <person name="Fulton B."/>
            <person name="Courtney L."/>
            <person name="Fronick C."/>
            <person name="Harrison M."/>
            <person name="Strong C."/>
            <person name="Farmer C."/>
            <person name="Delahaunty K."/>
            <person name="Markovic C."/>
            <person name="Hall O."/>
            <person name="Minx P."/>
            <person name="Tomlinson C."/>
            <person name="Mitreva M."/>
            <person name="Hou S."/>
            <person name="Wollam A."/>
            <person name="Pepin K.H."/>
            <person name="Johnson M."/>
            <person name="Bhonagiri V."/>
            <person name="Zhang X."/>
            <person name="Suruliraj S."/>
            <person name="Warren W."/>
            <person name="Chinwalla A."/>
            <person name="Mardis E.R."/>
            <person name="Wilson R.K."/>
        </authorList>
    </citation>
    <scope>NUCLEOTIDE SEQUENCE [LARGE SCALE GENOMIC DNA]</scope>
    <source>
        <strain evidence="7 8">DSM 20306</strain>
    </source>
</reference>
<evidence type="ECO:0000259" key="6">
    <source>
        <dbReference type="Pfam" id="PF02737"/>
    </source>
</evidence>
<protein>
    <submittedName>
        <fullName evidence="7">3-hydroxyacyl-CoA dehydrogenase, NAD binding domain protein</fullName>
    </submittedName>
</protein>
<dbReference type="Pfam" id="PF02737">
    <property type="entry name" value="3HCDH_N"/>
    <property type="match status" value="1"/>
</dbReference>
<feature type="domain" description="3-hydroxyacyl-CoA dehydrogenase NAD binding" evidence="6">
    <location>
        <begin position="6"/>
        <end position="182"/>
    </location>
</feature>
<sequence>MSKINEVAIIGGGSIGVSFAIIFAGGAQAVRIFEPDTERRAAIETELLAKATAMEPVSGVDAQDVLEKISLSQSLEEAVSGAGLVQECVPEKVELKRAIFQQLSDLVSSDTVIASSSSAIPASESANGLKVEQQTIVAHPGNPPHLLPVIEIVPSPSTDAEIVRAASNFYRSVGMKPVQLKKEIEGFLFNRLQGAMLREAYALVRDGIADVDDIDMVVREGLGKRWFFMGPFEVADLNTRGGIRSHAEKLGPTYERQGAERGQHDPWTPDLVQKVEQQRREILPIDQWEQRVQWRDEQLLKNLAVKNHNGGEQA</sequence>
<comment type="caution">
    <text evidence="7">The sequence shown here is derived from an EMBL/GenBank/DDBJ whole genome shotgun (WGS) entry which is preliminary data.</text>
</comment>
<keyword evidence="4" id="KW-0812">Transmembrane</keyword>
<dbReference type="SUPFAM" id="SSF51735">
    <property type="entry name" value="NAD(P)-binding Rossmann-fold domains"/>
    <property type="match status" value="1"/>
</dbReference>
<dbReference type="InterPro" id="IPR006180">
    <property type="entry name" value="3-OHacyl-CoA_DH_CS"/>
</dbReference>
<evidence type="ECO:0000313" key="8">
    <source>
        <dbReference type="Proteomes" id="UP000006015"/>
    </source>
</evidence>
<evidence type="ECO:0000256" key="1">
    <source>
        <dbReference type="ARBA" id="ARBA00005086"/>
    </source>
</evidence>
<keyword evidence="3" id="KW-0560">Oxidoreductase</keyword>
<dbReference type="SUPFAM" id="SSF48179">
    <property type="entry name" value="6-phosphogluconate dehydrogenase C-terminal domain-like"/>
    <property type="match status" value="1"/>
</dbReference>
<evidence type="ECO:0000256" key="4">
    <source>
        <dbReference type="SAM" id="Phobius"/>
    </source>
</evidence>
<dbReference type="PROSITE" id="PS00067">
    <property type="entry name" value="3HCDH"/>
    <property type="match status" value="1"/>
</dbReference>
<gene>
    <name evidence="7" type="ORF">HMPREF0281_02124</name>
</gene>
<dbReference type="Gene3D" id="3.40.50.720">
    <property type="entry name" value="NAD(P)-binding Rossmann-like Domain"/>
    <property type="match status" value="1"/>
</dbReference>
<evidence type="ECO:0000256" key="3">
    <source>
        <dbReference type="ARBA" id="ARBA00023002"/>
    </source>
</evidence>
<comment type="similarity">
    <text evidence="2">Belongs to the 3-hydroxyacyl-CoA dehydrogenase family.</text>
</comment>
<dbReference type="InterPro" id="IPR006176">
    <property type="entry name" value="3-OHacyl-CoA_DH_NAD-bd"/>
</dbReference>
<dbReference type="PANTHER" id="PTHR48075:SF1">
    <property type="entry name" value="LAMBDA-CRYSTALLIN HOMOLOG"/>
    <property type="match status" value="1"/>
</dbReference>
<dbReference type="Gene3D" id="1.10.1040.10">
    <property type="entry name" value="N-(1-d-carboxylethyl)-l-norvaline Dehydrogenase, domain 2"/>
    <property type="match status" value="1"/>
</dbReference>
<name>A0ABP2IBB6_CORAM</name>
<dbReference type="Pfam" id="PF00725">
    <property type="entry name" value="3HCDH"/>
    <property type="match status" value="1"/>
</dbReference>
<dbReference type="InterPro" id="IPR008927">
    <property type="entry name" value="6-PGluconate_DH-like_C_sf"/>
</dbReference>
<organism evidence="7 8">
    <name type="scientific">Corynebacterium ammoniagenes DSM 20306</name>
    <dbReference type="NCBI Taxonomy" id="649754"/>
    <lineage>
        <taxon>Bacteria</taxon>
        <taxon>Bacillati</taxon>
        <taxon>Actinomycetota</taxon>
        <taxon>Actinomycetes</taxon>
        <taxon>Mycobacteriales</taxon>
        <taxon>Corynebacteriaceae</taxon>
        <taxon>Corynebacterium</taxon>
    </lineage>
</organism>
<dbReference type="Proteomes" id="UP000006015">
    <property type="component" value="Unassembled WGS sequence"/>
</dbReference>
<comment type="pathway">
    <text evidence="1">Lipid metabolism; butanoate metabolism.</text>
</comment>
<dbReference type="InterPro" id="IPR013328">
    <property type="entry name" value="6PGD_dom2"/>
</dbReference>
<evidence type="ECO:0000313" key="7">
    <source>
        <dbReference type="EMBL" id="EFG80757.1"/>
    </source>
</evidence>
<keyword evidence="4" id="KW-0472">Membrane</keyword>
<dbReference type="InterPro" id="IPR036291">
    <property type="entry name" value="NAD(P)-bd_dom_sf"/>
</dbReference>
<dbReference type="RefSeq" id="WP_003848821.1">
    <property type="nucleotide sequence ID" value="NZ_CP009244.1"/>
</dbReference>
<dbReference type="InterPro" id="IPR006108">
    <property type="entry name" value="3HC_DH_C"/>
</dbReference>
<dbReference type="EMBL" id="ADNS01000027">
    <property type="protein sequence ID" value="EFG80757.1"/>
    <property type="molecule type" value="Genomic_DNA"/>
</dbReference>
<keyword evidence="8" id="KW-1185">Reference proteome</keyword>
<feature type="transmembrane region" description="Helical" evidence="4">
    <location>
        <begin position="7"/>
        <end position="30"/>
    </location>
</feature>
<keyword evidence="4" id="KW-1133">Transmembrane helix</keyword>
<dbReference type="NCBIfam" id="NF004783">
    <property type="entry name" value="PRK06129.1"/>
    <property type="match status" value="1"/>
</dbReference>
<evidence type="ECO:0000256" key="2">
    <source>
        <dbReference type="ARBA" id="ARBA00009463"/>
    </source>
</evidence>